<dbReference type="Proteomes" id="UP001279410">
    <property type="component" value="Unassembled WGS sequence"/>
</dbReference>
<evidence type="ECO:0000313" key="1">
    <source>
        <dbReference type="EMBL" id="GLD47778.1"/>
    </source>
</evidence>
<dbReference type="AlphaFoldDB" id="A0AAD3QXB1"/>
<protein>
    <submittedName>
        <fullName evidence="1">Lactation elevated protein 1-like protein</fullName>
    </submittedName>
</protein>
<organism evidence="1 2">
    <name type="scientific">Lates japonicus</name>
    <name type="common">Japanese lates</name>
    <dbReference type="NCBI Taxonomy" id="270547"/>
    <lineage>
        <taxon>Eukaryota</taxon>
        <taxon>Metazoa</taxon>
        <taxon>Chordata</taxon>
        <taxon>Craniata</taxon>
        <taxon>Vertebrata</taxon>
        <taxon>Euteleostomi</taxon>
        <taxon>Actinopterygii</taxon>
        <taxon>Neopterygii</taxon>
        <taxon>Teleostei</taxon>
        <taxon>Neoteleostei</taxon>
        <taxon>Acanthomorphata</taxon>
        <taxon>Carangaria</taxon>
        <taxon>Carangaria incertae sedis</taxon>
        <taxon>Centropomidae</taxon>
        <taxon>Lates</taxon>
    </lineage>
</organism>
<evidence type="ECO:0000313" key="2">
    <source>
        <dbReference type="Proteomes" id="UP001279410"/>
    </source>
</evidence>
<comment type="caution">
    <text evidence="1">The sequence shown here is derived from an EMBL/GenBank/DDBJ whole genome shotgun (WGS) entry which is preliminary data.</text>
</comment>
<reference evidence="1" key="1">
    <citation type="submission" date="2022-08" db="EMBL/GenBank/DDBJ databases">
        <title>Genome sequencing of akame (Lates japonicus).</title>
        <authorList>
            <person name="Hashiguchi Y."/>
            <person name="Takahashi H."/>
        </authorList>
    </citation>
    <scope>NUCLEOTIDE SEQUENCE</scope>
    <source>
        <strain evidence="1">Kochi</strain>
    </source>
</reference>
<name>A0AAD3QXB1_LATJO</name>
<proteinExistence type="predicted"/>
<keyword evidence="2" id="KW-1185">Reference proteome</keyword>
<gene>
    <name evidence="1" type="ORF">AKAME5_000187500</name>
</gene>
<dbReference type="EMBL" id="BRZM01000004">
    <property type="protein sequence ID" value="GLD47778.1"/>
    <property type="molecule type" value="Genomic_DNA"/>
</dbReference>
<sequence>VRVVILADHPLEDIFVHDGDHGHDESHILMDDLGLKRDRGDAALVVKERRLIPPTLWTRLFS</sequence>
<accession>A0AAD3QXB1</accession>
<feature type="non-terminal residue" evidence="1">
    <location>
        <position position="1"/>
    </location>
</feature>